<sequence>MPGATKLDGTAKKRKRVEIGTNGKQTVAKSRKAPKTTSSGTGNDNDDVQEKILLLESQTLESRSNYNNIIALQRYVSSAEIKTTQTAITAAVSLCRIFCRLIASEALVKRKSDSLADTEVRTWLKQRLRDYAICLSHSPWVGGTDGTMESTALTLLMRIVKSEVLQGGKKAETAWRNQSSVFRITVEAIMSQKEAELARSEFVDNFVEEFDDVRFYTFLAVKEILAGQIGSEEVVENYVEGAINLLAAFEGIPTKQDELQDWYGGERSDSSHQLLSLSAHRKLAQEAWLAVFRAPLSQAQRKRLLSIATRQILPWFPNRLEHLADFLTSSFSAGGSSSLLALSGIFHLMTNRNLDYPDFYTKLYSLLDEQVLHSKHRSRFFRHMSLFLSSSHLPATLVASFIKRLARLALQAPPGAIVYIIPWTYNILRSHPTCTFMIHRPYHPAHLVHAAHTESSGAGIQDPFSMEETDPNITNAIESSLWELETLMSHYHPNVATLAKILGEQFTKRDYVLEDFLDHSFASLVEGELARNLKSSVEVEWEIPKRIFTTEEDEEGGDGLNAIGRLFETVSKGNNVII</sequence>
<reference evidence="4" key="1">
    <citation type="journal article" date="2020" name="Stud. Mycol.">
        <title>101 Dothideomycetes genomes: a test case for predicting lifestyles and emergence of pathogens.</title>
        <authorList>
            <person name="Haridas S."/>
            <person name="Albert R."/>
            <person name="Binder M."/>
            <person name="Bloem J."/>
            <person name="Labutti K."/>
            <person name="Salamov A."/>
            <person name="Andreopoulos B."/>
            <person name="Baker S."/>
            <person name="Barry K."/>
            <person name="Bills G."/>
            <person name="Bluhm B."/>
            <person name="Cannon C."/>
            <person name="Castanera R."/>
            <person name="Culley D."/>
            <person name="Daum C."/>
            <person name="Ezra D."/>
            <person name="Gonzalez J."/>
            <person name="Henrissat B."/>
            <person name="Kuo A."/>
            <person name="Liang C."/>
            <person name="Lipzen A."/>
            <person name="Lutzoni F."/>
            <person name="Magnuson J."/>
            <person name="Mondo S."/>
            <person name="Nolan M."/>
            <person name="Ohm R."/>
            <person name="Pangilinan J."/>
            <person name="Park H.-J."/>
            <person name="Ramirez L."/>
            <person name="Alfaro M."/>
            <person name="Sun H."/>
            <person name="Tritt A."/>
            <person name="Yoshinaga Y."/>
            <person name="Zwiers L.-H."/>
            <person name="Turgeon B."/>
            <person name="Goodwin S."/>
            <person name="Spatafora J."/>
            <person name="Crous P."/>
            <person name="Grigoriev I."/>
        </authorList>
    </citation>
    <scope>NUCLEOTIDE SEQUENCE</scope>
    <source>
        <strain evidence="4">CBS 116435</strain>
    </source>
</reference>
<gene>
    <name evidence="4" type="ORF">K431DRAFT_283240</name>
</gene>
<dbReference type="Pfam" id="PF03914">
    <property type="entry name" value="CBF"/>
    <property type="match status" value="1"/>
</dbReference>
<dbReference type="PANTHER" id="PTHR12455">
    <property type="entry name" value="NUCLEOLAR COMPLEX PROTEIN 4"/>
    <property type="match status" value="1"/>
</dbReference>
<comment type="caution">
    <text evidence="4">The sequence shown here is derived from an EMBL/GenBank/DDBJ whole genome shotgun (WGS) entry which is preliminary data.</text>
</comment>
<dbReference type="AlphaFoldDB" id="A0A9P4USH2"/>
<accession>A0A9P4USH2</accession>
<dbReference type="GO" id="GO:0032040">
    <property type="term" value="C:small-subunit processome"/>
    <property type="evidence" value="ECO:0007669"/>
    <property type="project" value="TreeGrafter"/>
</dbReference>
<feature type="domain" description="CCAAT-binding factor" evidence="3">
    <location>
        <begin position="338"/>
        <end position="499"/>
    </location>
</feature>
<evidence type="ECO:0000256" key="1">
    <source>
        <dbReference type="ARBA" id="ARBA00007797"/>
    </source>
</evidence>
<dbReference type="EMBL" id="MU003778">
    <property type="protein sequence ID" value="KAF2723075.1"/>
    <property type="molecule type" value="Genomic_DNA"/>
</dbReference>
<dbReference type="PANTHER" id="PTHR12455:SF0">
    <property type="entry name" value="NUCLEOLAR COMPLEX PROTEIN 4 HOMOLOG"/>
    <property type="match status" value="1"/>
</dbReference>
<keyword evidence="5" id="KW-1185">Reference proteome</keyword>
<protein>
    <submittedName>
        <fullName evidence="4">Nucleolar complex protein 4</fullName>
    </submittedName>
</protein>
<evidence type="ECO:0000256" key="2">
    <source>
        <dbReference type="SAM" id="MobiDB-lite"/>
    </source>
</evidence>
<dbReference type="Proteomes" id="UP000799441">
    <property type="component" value="Unassembled WGS sequence"/>
</dbReference>
<dbReference type="InterPro" id="IPR005612">
    <property type="entry name" value="CCAAT-binding_factor"/>
</dbReference>
<evidence type="ECO:0000259" key="3">
    <source>
        <dbReference type="Pfam" id="PF03914"/>
    </source>
</evidence>
<evidence type="ECO:0000313" key="4">
    <source>
        <dbReference type="EMBL" id="KAF2723075.1"/>
    </source>
</evidence>
<name>A0A9P4USH2_9PEZI</name>
<dbReference type="GO" id="GO:0042254">
    <property type="term" value="P:ribosome biogenesis"/>
    <property type="evidence" value="ECO:0007669"/>
    <property type="project" value="InterPro"/>
</dbReference>
<comment type="similarity">
    <text evidence="1">Belongs to the CBF/MAK21 family.</text>
</comment>
<organism evidence="4 5">
    <name type="scientific">Polychaeton citri CBS 116435</name>
    <dbReference type="NCBI Taxonomy" id="1314669"/>
    <lineage>
        <taxon>Eukaryota</taxon>
        <taxon>Fungi</taxon>
        <taxon>Dikarya</taxon>
        <taxon>Ascomycota</taxon>
        <taxon>Pezizomycotina</taxon>
        <taxon>Dothideomycetes</taxon>
        <taxon>Dothideomycetidae</taxon>
        <taxon>Capnodiales</taxon>
        <taxon>Capnodiaceae</taxon>
        <taxon>Polychaeton</taxon>
    </lineage>
</organism>
<dbReference type="OrthoDB" id="10263185at2759"/>
<proteinExistence type="inferred from homology"/>
<dbReference type="InterPro" id="IPR027193">
    <property type="entry name" value="Noc4"/>
</dbReference>
<feature type="region of interest" description="Disordered" evidence="2">
    <location>
        <begin position="1"/>
        <end position="46"/>
    </location>
</feature>
<evidence type="ECO:0000313" key="5">
    <source>
        <dbReference type="Proteomes" id="UP000799441"/>
    </source>
</evidence>
<dbReference type="GO" id="GO:0030692">
    <property type="term" value="C:Noc4p-Nop14p complex"/>
    <property type="evidence" value="ECO:0007669"/>
    <property type="project" value="TreeGrafter"/>
</dbReference>